<sequence length="134" mass="16138">MIKKQDSKRKRCRRFFRKLRIPFSRALIHSSRRGVHEVRLTLLESRLSAHDLRRPHAHIVIAHLLGYRIRVQRLPEKRTDGCIAYLSYFHEGRLKYREELMRESEDTVDKQIFFPPIVWNFRGGLLWLPIGFDS</sequence>
<dbReference type="AlphaFoldDB" id="A0A5J4S7S1"/>
<gene>
    <name evidence="1" type="ORF">EZS27_010033</name>
</gene>
<comment type="caution">
    <text evidence="1">The sequence shown here is derived from an EMBL/GenBank/DDBJ whole genome shotgun (WGS) entry which is preliminary data.</text>
</comment>
<dbReference type="EMBL" id="SNRY01000340">
    <property type="protein sequence ID" value="KAA6342179.1"/>
    <property type="molecule type" value="Genomic_DNA"/>
</dbReference>
<organism evidence="1">
    <name type="scientific">termite gut metagenome</name>
    <dbReference type="NCBI Taxonomy" id="433724"/>
    <lineage>
        <taxon>unclassified sequences</taxon>
        <taxon>metagenomes</taxon>
        <taxon>organismal metagenomes</taxon>
    </lineage>
</organism>
<accession>A0A5J4S7S1</accession>
<evidence type="ECO:0000313" key="1">
    <source>
        <dbReference type="EMBL" id="KAA6342179.1"/>
    </source>
</evidence>
<protein>
    <submittedName>
        <fullName evidence="1">Uncharacterized protein</fullName>
    </submittedName>
</protein>
<reference evidence="1" key="1">
    <citation type="submission" date="2019-03" db="EMBL/GenBank/DDBJ databases">
        <title>Single cell metagenomics reveals metabolic interactions within the superorganism composed of flagellate Streblomastix strix and complex community of Bacteroidetes bacteria on its surface.</title>
        <authorList>
            <person name="Treitli S.C."/>
            <person name="Kolisko M."/>
            <person name="Husnik F."/>
            <person name="Keeling P."/>
            <person name="Hampl V."/>
        </authorList>
    </citation>
    <scope>NUCLEOTIDE SEQUENCE</scope>
    <source>
        <strain evidence="1">STM</strain>
    </source>
</reference>
<name>A0A5J4S7S1_9ZZZZ</name>
<proteinExistence type="predicted"/>